<keyword evidence="2" id="KW-0813">Transport</keyword>
<keyword evidence="6" id="KW-0598">Phosphotransferase system</keyword>
<dbReference type="PROSITE" id="PS51101">
    <property type="entry name" value="PTS_EIIB_TYPE_4"/>
    <property type="match status" value="1"/>
</dbReference>
<feature type="domain" description="PTS EIIB type-4" evidence="8">
    <location>
        <begin position="1"/>
        <end position="168"/>
    </location>
</feature>
<proteinExistence type="predicted"/>
<keyword evidence="10" id="KW-1185">Reference proteome</keyword>
<keyword evidence="3" id="KW-0963">Cytoplasm</keyword>
<dbReference type="RefSeq" id="WP_209526670.1">
    <property type="nucleotide sequence ID" value="NZ_JAEEGA010000004.1"/>
</dbReference>
<accession>A0A940P4S3</accession>
<evidence type="ECO:0000256" key="4">
    <source>
        <dbReference type="ARBA" id="ARBA00022597"/>
    </source>
</evidence>
<evidence type="ECO:0000313" key="9">
    <source>
        <dbReference type="EMBL" id="MBP1041030.1"/>
    </source>
</evidence>
<reference evidence="9" key="1">
    <citation type="submission" date="2020-12" db="EMBL/GenBank/DDBJ databases">
        <title>Vagococcus allomyrinae sp. nov. and Enterococcus lavae sp. nov., isolated from the larvae of Allomyrina dichotoma.</title>
        <authorList>
            <person name="Lee S.D."/>
        </authorList>
    </citation>
    <scope>NUCLEOTIDE SEQUENCE</scope>
    <source>
        <strain evidence="9">BWB3-3</strain>
    </source>
</reference>
<keyword evidence="5" id="KW-0808">Transferase</keyword>
<comment type="subcellular location">
    <subcellularLocation>
        <location evidence="1">Cytoplasm</location>
    </subcellularLocation>
</comment>
<evidence type="ECO:0000313" key="10">
    <source>
        <dbReference type="Proteomes" id="UP000674938"/>
    </source>
</evidence>
<dbReference type="GO" id="GO:0016301">
    <property type="term" value="F:kinase activity"/>
    <property type="evidence" value="ECO:0007669"/>
    <property type="project" value="UniProtKB-KW"/>
</dbReference>
<dbReference type="Proteomes" id="UP000674938">
    <property type="component" value="Unassembled WGS sequence"/>
</dbReference>
<dbReference type="GO" id="GO:0005737">
    <property type="term" value="C:cytoplasm"/>
    <property type="evidence" value="ECO:0007669"/>
    <property type="project" value="UniProtKB-SubCell"/>
</dbReference>
<evidence type="ECO:0000256" key="1">
    <source>
        <dbReference type="ARBA" id="ARBA00004496"/>
    </source>
</evidence>
<comment type="caution">
    <text evidence="9">The sequence shown here is derived from an EMBL/GenBank/DDBJ whole genome shotgun (WGS) entry which is preliminary data.</text>
</comment>
<evidence type="ECO:0000256" key="3">
    <source>
        <dbReference type="ARBA" id="ARBA00022490"/>
    </source>
</evidence>
<sequence length="168" mass="18928">MGEINLARVDERLIHGQVMMTLSQKSGVNSIFVVDEVVAKDPFMRDLYKSAGGRTGQKTIVITPDKAKFYWDEFKFKEYNCILIAKTVSVIYDLVSHGVPMKELNIGGIAQKDPEKDLLVTKSVYLNRADAEKLKEMNERYGVETIYFQATPSAPKSSLKEVLTKFGL</sequence>
<protein>
    <submittedName>
        <fullName evidence="9">PTS sugar transporter subunit IIB</fullName>
    </submittedName>
</protein>
<evidence type="ECO:0000256" key="7">
    <source>
        <dbReference type="ARBA" id="ARBA00022777"/>
    </source>
</evidence>
<dbReference type="GO" id="GO:0008982">
    <property type="term" value="F:protein-N(PI)-phosphohistidine-sugar phosphotransferase activity"/>
    <property type="evidence" value="ECO:0007669"/>
    <property type="project" value="InterPro"/>
</dbReference>
<keyword evidence="7" id="KW-0418">Kinase</keyword>
<gene>
    <name evidence="9" type="ORF">I6N95_08445</name>
</gene>
<dbReference type="InterPro" id="IPR036667">
    <property type="entry name" value="PTS_IIB_sorbose-sp_sf"/>
</dbReference>
<dbReference type="Pfam" id="PF03830">
    <property type="entry name" value="PTSIIB_sorb"/>
    <property type="match status" value="1"/>
</dbReference>
<evidence type="ECO:0000256" key="2">
    <source>
        <dbReference type="ARBA" id="ARBA00022448"/>
    </source>
</evidence>
<evidence type="ECO:0000256" key="5">
    <source>
        <dbReference type="ARBA" id="ARBA00022679"/>
    </source>
</evidence>
<organism evidence="9 10">
    <name type="scientific">Vagococcus allomyrinae</name>
    <dbReference type="NCBI Taxonomy" id="2794353"/>
    <lineage>
        <taxon>Bacteria</taxon>
        <taxon>Bacillati</taxon>
        <taxon>Bacillota</taxon>
        <taxon>Bacilli</taxon>
        <taxon>Lactobacillales</taxon>
        <taxon>Enterococcaceae</taxon>
        <taxon>Vagococcus</taxon>
    </lineage>
</organism>
<keyword evidence="4 9" id="KW-0762">Sugar transport</keyword>
<dbReference type="GO" id="GO:0009401">
    <property type="term" value="P:phosphoenolpyruvate-dependent sugar phosphotransferase system"/>
    <property type="evidence" value="ECO:0007669"/>
    <property type="project" value="UniProtKB-KW"/>
</dbReference>
<dbReference type="Gene3D" id="3.40.35.10">
    <property type="entry name" value="Phosphotransferase system, sorbose subfamily IIB component"/>
    <property type="match status" value="1"/>
</dbReference>
<dbReference type="AlphaFoldDB" id="A0A940P4S3"/>
<dbReference type="SUPFAM" id="SSF52728">
    <property type="entry name" value="PTS IIb component"/>
    <property type="match status" value="1"/>
</dbReference>
<name>A0A940P4S3_9ENTE</name>
<dbReference type="InterPro" id="IPR004720">
    <property type="entry name" value="PTS_IIB_sorbose-sp"/>
</dbReference>
<dbReference type="EMBL" id="JAEEGA010000004">
    <property type="protein sequence ID" value="MBP1041030.1"/>
    <property type="molecule type" value="Genomic_DNA"/>
</dbReference>
<evidence type="ECO:0000256" key="6">
    <source>
        <dbReference type="ARBA" id="ARBA00022683"/>
    </source>
</evidence>
<evidence type="ECO:0000259" key="8">
    <source>
        <dbReference type="PROSITE" id="PS51101"/>
    </source>
</evidence>